<sequence>MIICVCHNVNVSKIKSAIDCGADTVDRIREETLASTCCGKCLFKVNRVLQQHAPAENSTFTEQQCAVKTAIRS</sequence>
<feature type="domain" description="BFD-like [2Fe-2S]-binding" evidence="1">
    <location>
        <begin position="2"/>
        <end position="50"/>
    </location>
</feature>
<gene>
    <name evidence="2" type="ordered locus">Q7C_329</name>
</gene>
<dbReference type="PATRIC" id="fig|754477.3.peg.326"/>
<evidence type="ECO:0000313" key="2">
    <source>
        <dbReference type="EMBL" id="AFJ01507.1"/>
    </source>
</evidence>
<dbReference type="InterPro" id="IPR007419">
    <property type="entry name" value="BFD-like_2Fe2S-bd_dom"/>
</dbReference>
<dbReference type="AlphaFoldDB" id="I1YF14"/>
<dbReference type="EMBL" id="CP003380">
    <property type="protein sequence ID" value="AFJ01507.1"/>
    <property type="molecule type" value="Genomic_DNA"/>
</dbReference>
<dbReference type="Proteomes" id="UP000009145">
    <property type="component" value="Chromosome"/>
</dbReference>
<protein>
    <submittedName>
        <fullName evidence="2">NAD(P)H-nitrite reductase</fullName>
    </submittedName>
</protein>
<dbReference type="Pfam" id="PF04324">
    <property type="entry name" value="Fer2_BFD"/>
    <property type="match status" value="1"/>
</dbReference>
<dbReference type="RefSeq" id="WP_014702957.1">
    <property type="nucleotide sequence ID" value="NC_017856.1"/>
</dbReference>
<accession>I1YF14</accession>
<dbReference type="eggNOG" id="COG2906">
    <property type="taxonomic scope" value="Bacteria"/>
</dbReference>
<dbReference type="Gene3D" id="1.10.10.1100">
    <property type="entry name" value="BFD-like [2Fe-2S]-binding domain"/>
    <property type="match status" value="1"/>
</dbReference>
<dbReference type="KEGG" id="mec:Q7C_329"/>
<dbReference type="HOGENOM" id="CLU_159205_3_3_6"/>
<dbReference type="STRING" id="754477.Q7C_329"/>
<dbReference type="InterPro" id="IPR041854">
    <property type="entry name" value="BFD-like_2Fe2S-bd_dom_sf"/>
</dbReference>
<proteinExistence type="predicted"/>
<organism evidence="2 3">
    <name type="scientific">Methylophaga frappieri (strain ATCC BAA-2434 / DSM 25690 / JAM7)</name>
    <dbReference type="NCBI Taxonomy" id="754477"/>
    <lineage>
        <taxon>Bacteria</taxon>
        <taxon>Pseudomonadati</taxon>
        <taxon>Pseudomonadota</taxon>
        <taxon>Gammaproteobacteria</taxon>
        <taxon>Thiotrichales</taxon>
        <taxon>Piscirickettsiaceae</taxon>
        <taxon>Methylophaga</taxon>
    </lineage>
</organism>
<dbReference type="OrthoDB" id="9815350at2"/>
<name>I1YF14_METFJ</name>
<reference evidence="2 3" key="1">
    <citation type="journal article" date="2012" name="J. Bacteriol.">
        <title>Complete genome sequences of Methylophaga sp. strain JAM1 and Methylophaga sp. strain JAM7.</title>
        <authorList>
            <person name="Villeneuve C."/>
            <person name="Martineau C."/>
            <person name="Mauffrey F."/>
            <person name="Villemur R."/>
        </authorList>
    </citation>
    <scope>NUCLEOTIDE SEQUENCE [LARGE SCALE GENOMIC DNA]</scope>
    <source>
        <strain evidence="2 3">JAM7</strain>
    </source>
</reference>
<keyword evidence="3" id="KW-1185">Reference proteome</keyword>
<evidence type="ECO:0000313" key="3">
    <source>
        <dbReference type="Proteomes" id="UP000009145"/>
    </source>
</evidence>
<evidence type="ECO:0000259" key="1">
    <source>
        <dbReference type="Pfam" id="PF04324"/>
    </source>
</evidence>